<keyword evidence="1" id="KW-0812">Transmembrane</keyword>
<accession>A0A7Z0D6D8</accession>
<gene>
    <name evidence="2" type="ORF">GGQ54_000264</name>
</gene>
<protein>
    <recommendedName>
        <fullName evidence="4">DUF2550 family protein</fullName>
    </recommendedName>
</protein>
<keyword evidence="1" id="KW-0472">Membrane</keyword>
<dbReference type="InterPro" id="IPR019675">
    <property type="entry name" value="DUF2550"/>
</dbReference>
<keyword evidence="1" id="KW-1133">Transmembrane helix</keyword>
<proteinExistence type="predicted"/>
<keyword evidence="3" id="KW-1185">Reference proteome</keyword>
<evidence type="ECO:0008006" key="4">
    <source>
        <dbReference type="Google" id="ProtNLM"/>
    </source>
</evidence>
<evidence type="ECO:0000256" key="1">
    <source>
        <dbReference type="SAM" id="Phobius"/>
    </source>
</evidence>
<sequence length="148" mass="16569">MLLPVVEVALILIALLITVPLVVLIFRRRWLARHGGLFECSVKLRPGRDNWALGVARYSGEDLEWFRVFSFSFAPQVVFRRGRTSVIAVRDPDAEEKTMLYDGQRILRLDPVEPPTVGPVDLAMAAESVTGLMSWLEAAPPGLRQRGT</sequence>
<dbReference type="RefSeq" id="WP_179443740.1">
    <property type="nucleotide sequence ID" value="NZ_JACBZS010000001.1"/>
</dbReference>
<feature type="transmembrane region" description="Helical" evidence="1">
    <location>
        <begin position="6"/>
        <end position="26"/>
    </location>
</feature>
<reference evidence="2 3" key="1">
    <citation type="submission" date="2020-07" db="EMBL/GenBank/DDBJ databases">
        <title>Sequencing the genomes of 1000 actinobacteria strains.</title>
        <authorList>
            <person name="Klenk H.-P."/>
        </authorList>
    </citation>
    <scope>NUCLEOTIDE SEQUENCE [LARGE SCALE GENOMIC DNA]</scope>
    <source>
        <strain evidence="2 3">DSM 103164</strain>
    </source>
</reference>
<organism evidence="2 3">
    <name type="scientific">Naumannella cuiyingiana</name>
    <dbReference type="NCBI Taxonomy" id="1347891"/>
    <lineage>
        <taxon>Bacteria</taxon>
        <taxon>Bacillati</taxon>
        <taxon>Actinomycetota</taxon>
        <taxon>Actinomycetes</taxon>
        <taxon>Propionibacteriales</taxon>
        <taxon>Propionibacteriaceae</taxon>
        <taxon>Naumannella</taxon>
    </lineage>
</organism>
<dbReference type="AlphaFoldDB" id="A0A7Z0D6D8"/>
<dbReference type="EMBL" id="JACBZS010000001">
    <property type="protein sequence ID" value="NYI69704.1"/>
    <property type="molecule type" value="Genomic_DNA"/>
</dbReference>
<dbReference type="Proteomes" id="UP000527616">
    <property type="component" value="Unassembled WGS sequence"/>
</dbReference>
<comment type="caution">
    <text evidence="2">The sequence shown here is derived from an EMBL/GenBank/DDBJ whole genome shotgun (WGS) entry which is preliminary data.</text>
</comment>
<name>A0A7Z0D6D8_9ACTN</name>
<evidence type="ECO:0000313" key="3">
    <source>
        <dbReference type="Proteomes" id="UP000527616"/>
    </source>
</evidence>
<dbReference type="Pfam" id="PF10739">
    <property type="entry name" value="DUF2550"/>
    <property type="match status" value="1"/>
</dbReference>
<evidence type="ECO:0000313" key="2">
    <source>
        <dbReference type="EMBL" id="NYI69704.1"/>
    </source>
</evidence>